<organism evidence="1 2">
    <name type="scientific">Nonomuraea salmonea</name>
    <dbReference type="NCBI Taxonomy" id="46181"/>
    <lineage>
        <taxon>Bacteria</taxon>
        <taxon>Bacillati</taxon>
        <taxon>Actinomycetota</taxon>
        <taxon>Actinomycetes</taxon>
        <taxon>Streptosporangiales</taxon>
        <taxon>Streptosporangiaceae</taxon>
        <taxon>Nonomuraea</taxon>
    </lineage>
</organism>
<evidence type="ECO:0000313" key="2">
    <source>
        <dbReference type="Proteomes" id="UP001589568"/>
    </source>
</evidence>
<accession>A0ABV5P195</accession>
<dbReference type="EMBL" id="JBHMCF010000047">
    <property type="protein sequence ID" value="MFB9476339.1"/>
    <property type="molecule type" value="Genomic_DNA"/>
</dbReference>
<gene>
    <name evidence="1" type="ORF">ACFFR3_43165</name>
</gene>
<evidence type="ECO:0000313" key="1">
    <source>
        <dbReference type="EMBL" id="MFB9476339.1"/>
    </source>
</evidence>
<reference evidence="1 2" key="1">
    <citation type="submission" date="2024-09" db="EMBL/GenBank/DDBJ databases">
        <authorList>
            <person name="Sun Q."/>
            <person name="Mori K."/>
        </authorList>
    </citation>
    <scope>NUCLEOTIDE SEQUENCE [LARGE SCALE GENOMIC DNA]</scope>
    <source>
        <strain evidence="1 2">JCM 3324</strain>
    </source>
</reference>
<proteinExistence type="predicted"/>
<dbReference type="Proteomes" id="UP001589568">
    <property type="component" value="Unassembled WGS sequence"/>
</dbReference>
<keyword evidence="2" id="KW-1185">Reference proteome</keyword>
<protein>
    <submittedName>
        <fullName evidence="1">Uncharacterized protein</fullName>
    </submittedName>
</protein>
<name>A0ABV5P195_9ACTN</name>
<comment type="caution">
    <text evidence="1">The sequence shown here is derived from an EMBL/GenBank/DDBJ whole genome shotgun (WGS) entry which is preliminary data.</text>
</comment>
<sequence>MTIVNRRFAGVLSCGNAGTASANAQTAQAEDCLKVVELGFTSALQPYAKVKKPGASVRDIRQGEDLLRPRRS</sequence>
<dbReference type="RefSeq" id="WP_345391457.1">
    <property type="nucleotide sequence ID" value="NZ_BAAAXS010000001.1"/>
</dbReference>